<dbReference type="Gene3D" id="1.10.1760.20">
    <property type="match status" value="1"/>
</dbReference>
<keyword evidence="1" id="KW-0812">Transmembrane</keyword>
<proteinExistence type="predicted"/>
<comment type="caution">
    <text evidence="2">The sequence shown here is derived from an EMBL/GenBank/DDBJ whole genome shotgun (WGS) entry which is preliminary data.</text>
</comment>
<evidence type="ECO:0000256" key="1">
    <source>
        <dbReference type="SAM" id="Phobius"/>
    </source>
</evidence>
<feature type="transmembrane region" description="Helical" evidence="1">
    <location>
        <begin position="114"/>
        <end position="130"/>
    </location>
</feature>
<evidence type="ECO:0000313" key="2">
    <source>
        <dbReference type="EMBL" id="SDW89450.1"/>
    </source>
</evidence>
<gene>
    <name evidence="2" type="ORF">SAMN05216495_10837</name>
</gene>
<name>A0A1H2X9C9_ACIFE</name>
<dbReference type="RefSeq" id="WP_074705940.1">
    <property type="nucleotide sequence ID" value="NZ_CAMEFB010000027.1"/>
</dbReference>
<dbReference type="Proteomes" id="UP000182379">
    <property type="component" value="Unassembled WGS sequence"/>
</dbReference>
<protein>
    <submittedName>
        <fullName evidence="2">ECF-type riboflavin transporter, S component</fullName>
    </submittedName>
</protein>
<dbReference type="AlphaFoldDB" id="A0A1H2X9C9"/>
<dbReference type="GO" id="GO:0016020">
    <property type="term" value="C:membrane"/>
    <property type="evidence" value="ECO:0007669"/>
    <property type="project" value="InterPro"/>
</dbReference>
<feature type="transmembrane region" description="Helical" evidence="1">
    <location>
        <begin position="9"/>
        <end position="28"/>
    </location>
</feature>
<evidence type="ECO:0000313" key="3">
    <source>
        <dbReference type="Proteomes" id="UP000182379"/>
    </source>
</evidence>
<dbReference type="EMBL" id="FNOP01000008">
    <property type="protein sequence ID" value="SDW89450.1"/>
    <property type="molecule type" value="Genomic_DNA"/>
</dbReference>
<dbReference type="PROSITE" id="PS51257">
    <property type="entry name" value="PROKAR_LIPOPROTEIN"/>
    <property type="match status" value="1"/>
</dbReference>
<keyword evidence="1" id="KW-0472">Membrane</keyword>
<organism evidence="2 3">
    <name type="scientific">Acidaminococcus fermentans</name>
    <dbReference type="NCBI Taxonomy" id="905"/>
    <lineage>
        <taxon>Bacteria</taxon>
        <taxon>Bacillati</taxon>
        <taxon>Bacillota</taxon>
        <taxon>Negativicutes</taxon>
        <taxon>Acidaminococcales</taxon>
        <taxon>Acidaminococcaceae</taxon>
        <taxon>Acidaminococcus</taxon>
    </lineage>
</organism>
<feature type="transmembrane region" description="Helical" evidence="1">
    <location>
        <begin position="150"/>
        <end position="177"/>
    </location>
</feature>
<accession>A0A1H2X9C9</accession>
<dbReference type="InterPro" id="IPR009825">
    <property type="entry name" value="ECF_substrate-spec-like"/>
</dbReference>
<reference evidence="2 3" key="1">
    <citation type="submission" date="2016-10" db="EMBL/GenBank/DDBJ databases">
        <authorList>
            <person name="Varghese N."/>
            <person name="Submissions S."/>
        </authorList>
    </citation>
    <scope>NUCLEOTIDE SEQUENCE [LARGE SCALE GENOMIC DNA]</scope>
    <source>
        <strain evidence="2 3">WCC6</strain>
    </source>
</reference>
<keyword evidence="1" id="KW-1133">Transmembrane helix</keyword>
<sequence>MQEQQIKKLTLAGMFAALAFACFSYLRIEIPMGLGLTGKIYVGHAFILLSALVLGAKYGALSGAIGLALADLLAGYTTSAPPTFLAKFLLGWSTAWAAQHLCHLDRQTDDRARLRAAALAAVFGSVVNVVTEPLIRFSFKFFILGMPRQIAYISALNCAVSMAVSNVVSVVLTVILYKVAEKSIRI</sequence>
<dbReference type="Pfam" id="PF07155">
    <property type="entry name" value="ECF-ribofla_trS"/>
    <property type="match status" value="1"/>
</dbReference>